<sequence length="117" mass="13030">MSPLISRYARIRKDSHQRDVQRFPAAPACAPCTAGLLASRPSTVDVQRLRAIPGRPVSAFEVGPGCVFANRCTFAQDRCRTERPQLRVVDQHEVACHRAEELHGRLPLDAPQRSETT</sequence>
<dbReference type="NCBIfam" id="TIGR01727">
    <property type="entry name" value="oligo_HPY"/>
    <property type="match status" value="1"/>
</dbReference>
<dbReference type="Pfam" id="PF08352">
    <property type="entry name" value="oligo_HPY"/>
    <property type="match status" value="1"/>
</dbReference>
<dbReference type="PANTHER" id="PTHR43067:SF3">
    <property type="entry name" value="MALTOSE ABC TRANSPORTER, ATP-BINDING PROTEIN"/>
    <property type="match status" value="1"/>
</dbReference>
<dbReference type="Proteomes" id="UP001061298">
    <property type="component" value="Chromosome"/>
</dbReference>
<dbReference type="RefSeq" id="WP_263234575.1">
    <property type="nucleotide sequence ID" value="NZ_CP106793.1"/>
</dbReference>
<reference evidence="5" key="1">
    <citation type="submission" date="2022-10" db="EMBL/GenBank/DDBJ databases">
        <authorList>
            <person name="Mo P."/>
        </authorList>
    </citation>
    <scope>NUCLEOTIDE SEQUENCE</scope>
    <source>
        <strain evidence="5">HUAS 13-4</strain>
    </source>
</reference>
<evidence type="ECO:0000256" key="2">
    <source>
        <dbReference type="ARBA" id="ARBA00022741"/>
    </source>
</evidence>
<keyword evidence="2" id="KW-0547">Nucleotide-binding</keyword>
<accession>A0ABY6EGB0</accession>
<feature type="domain" description="Oligopeptide/dipeptide ABC transporter C-terminal" evidence="4">
    <location>
        <begin position="29"/>
        <end position="79"/>
    </location>
</feature>
<evidence type="ECO:0000313" key="6">
    <source>
        <dbReference type="Proteomes" id="UP001061298"/>
    </source>
</evidence>
<evidence type="ECO:0000259" key="4">
    <source>
        <dbReference type="Pfam" id="PF08352"/>
    </source>
</evidence>
<evidence type="ECO:0000313" key="5">
    <source>
        <dbReference type="EMBL" id="UXY24321.1"/>
    </source>
</evidence>
<proteinExistence type="predicted"/>
<keyword evidence="3" id="KW-0067">ATP-binding</keyword>
<dbReference type="InterPro" id="IPR027417">
    <property type="entry name" value="P-loop_NTPase"/>
</dbReference>
<keyword evidence="6" id="KW-1185">Reference proteome</keyword>
<protein>
    <recommendedName>
        <fullName evidence="4">Oligopeptide/dipeptide ABC transporter C-terminal domain-containing protein</fullName>
    </recommendedName>
</protein>
<evidence type="ECO:0000256" key="1">
    <source>
        <dbReference type="ARBA" id="ARBA00022448"/>
    </source>
</evidence>
<dbReference type="Gene3D" id="3.40.50.300">
    <property type="entry name" value="P-loop containing nucleotide triphosphate hydrolases"/>
    <property type="match status" value="1"/>
</dbReference>
<organism evidence="5 6">
    <name type="scientific">Streptomyces cynarae</name>
    <dbReference type="NCBI Taxonomy" id="2981134"/>
    <lineage>
        <taxon>Bacteria</taxon>
        <taxon>Bacillati</taxon>
        <taxon>Actinomycetota</taxon>
        <taxon>Actinomycetes</taxon>
        <taxon>Kitasatosporales</taxon>
        <taxon>Streptomycetaceae</taxon>
        <taxon>Streptomyces</taxon>
    </lineage>
</organism>
<dbReference type="InterPro" id="IPR013563">
    <property type="entry name" value="Oligopep_ABC_C"/>
</dbReference>
<evidence type="ECO:0000256" key="3">
    <source>
        <dbReference type="ARBA" id="ARBA00022840"/>
    </source>
</evidence>
<gene>
    <name evidence="5" type="ORF">N8I84_40930</name>
</gene>
<name>A0ABY6EGB0_9ACTN</name>
<keyword evidence="1" id="KW-0813">Transport</keyword>
<dbReference type="EMBL" id="CP106793">
    <property type="protein sequence ID" value="UXY24321.1"/>
    <property type="molecule type" value="Genomic_DNA"/>
</dbReference>
<dbReference type="PANTHER" id="PTHR43067">
    <property type="entry name" value="OLIGOPEPTIDE/DIPEPTIDE ABC TRANSPORTER, ATPASE SUBUNIT"/>
    <property type="match status" value="1"/>
</dbReference>